<evidence type="ECO:0000313" key="3">
    <source>
        <dbReference type="EMBL" id="SER76325.1"/>
    </source>
</evidence>
<evidence type="ECO:0000259" key="2">
    <source>
        <dbReference type="Pfam" id="PF14016"/>
    </source>
</evidence>
<name>A0A1H9RV61_9PSEU</name>
<keyword evidence="1" id="KW-0732">Signal</keyword>
<keyword evidence="4" id="KW-1185">Reference proteome</keyword>
<accession>A0A1H9RV61</accession>
<reference evidence="4" key="1">
    <citation type="submission" date="2016-10" db="EMBL/GenBank/DDBJ databases">
        <authorList>
            <person name="Varghese N."/>
            <person name="Submissions S."/>
        </authorList>
    </citation>
    <scope>NUCLEOTIDE SEQUENCE [LARGE SCALE GENOMIC DNA]</scope>
    <source>
        <strain evidence="4">CGMCC 4.3525</strain>
    </source>
</reference>
<dbReference type="Pfam" id="PF14016">
    <property type="entry name" value="DUF4232"/>
    <property type="match status" value="1"/>
</dbReference>
<dbReference type="STRING" id="402600.SAMN05216188_11563"/>
<dbReference type="AlphaFoldDB" id="A0A1H9RV61"/>
<feature type="domain" description="DUF4232" evidence="2">
    <location>
        <begin position="57"/>
        <end position="188"/>
    </location>
</feature>
<evidence type="ECO:0000256" key="1">
    <source>
        <dbReference type="SAM" id="SignalP"/>
    </source>
</evidence>
<dbReference type="PROSITE" id="PS51257">
    <property type="entry name" value="PROKAR_LIPOPROTEIN"/>
    <property type="match status" value="1"/>
</dbReference>
<dbReference type="InterPro" id="IPR025326">
    <property type="entry name" value="DUF4232"/>
</dbReference>
<gene>
    <name evidence="3" type="ORF">SAMN05216188_11563</name>
</gene>
<feature type="chain" id="PRO_5011457840" description="DUF4232 domain-containing protein" evidence="1">
    <location>
        <begin position="31"/>
        <end position="197"/>
    </location>
</feature>
<protein>
    <recommendedName>
        <fullName evidence="2">DUF4232 domain-containing protein</fullName>
    </recommendedName>
</protein>
<sequence>MFRKSTRKGLSAAVLSLAVAVSSACDGATAGDPVGTPTTSGEVEADALRDGENANRCLTTELRVHLGPGNNDMQGIHVPLRFTNTTGQPCTLHGAPGVSYVTGQGGEQIGLPAQRHVDGPVVTLEPGATASAALFLSSAPQKTPDCEEVQAGGLRVYPPNGTEPEFVGHTATACAPPLDGPFLEVGPVRPGADNTRI</sequence>
<organism evidence="3 4">
    <name type="scientific">Lentzea xinjiangensis</name>
    <dbReference type="NCBI Taxonomy" id="402600"/>
    <lineage>
        <taxon>Bacteria</taxon>
        <taxon>Bacillati</taxon>
        <taxon>Actinomycetota</taxon>
        <taxon>Actinomycetes</taxon>
        <taxon>Pseudonocardiales</taxon>
        <taxon>Pseudonocardiaceae</taxon>
        <taxon>Lentzea</taxon>
    </lineage>
</organism>
<dbReference type="EMBL" id="FOFR01000015">
    <property type="protein sequence ID" value="SER76325.1"/>
    <property type="molecule type" value="Genomic_DNA"/>
</dbReference>
<feature type="signal peptide" evidence="1">
    <location>
        <begin position="1"/>
        <end position="30"/>
    </location>
</feature>
<dbReference type="Proteomes" id="UP000199352">
    <property type="component" value="Unassembled WGS sequence"/>
</dbReference>
<proteinExistence type="predicted"/>
<evidence type="ECO:0000313" key="4">
    <source>
        <dbReference type="Proteomes" id="UP000199352"/>
    </source>
</evidence>